<dbReference type="PANTHER" id="PTHR46847">
    <property type="entry name" value="D-ALLOSE-BINDING PERIPLASMIC PROTEIN-RELATED"/>
    <property type="match status" value="1"/>
</dbReference>
<reference evidence="7" key="1">
    <citation type="submission" date="2018-09" db="EMBL/GenBank/DDBJ databases">
        <authorList>
            <person name="Zhu H."/>
        </authorList>
    </citation>
    <scope>NUCLEOTIDE SEQUENCE [LARGE SCALE GENOMIC DNA]</scope>
    <source>
        <strain evidence="7">K2W31S-8</strain>
    </source>
</reference>
<dbReference type="InterPro" id="IPR028082">
    <property type="entry name" value="Peripla_BP_I"/>
</dbReference>
<evidence type="ECO:0000256" key="4">
    <source>
        <dbReference type="SAM" id="SignalP"/>
    </source>
</evidence>
<dbReference type="NCBIfam" id="NF008185">
    <property type="entry name" value="PRK10936.1"/>
    <property type="match status" value="1"/>
</dbReference>
<dbReference type="Proteomes" id="UP000265560">
    <property type="component" value="Chromosome"/>
</dbReference>
<dbReference type="GO" id="GO:0030313">
    <property type="term" value="C:cell envelope"/>
    <property type="evidence" value="ECO:0007669"/>
    <property type="project" value="UniProtKB-SubCell"/>
</dbReference>
<dbReference type="CDD" id="cd06306">
    <property type="entry name" value="PBP1_TorT-like"/>
    <property type="match status" value="1"/>
</dbReference>
<dbReference type="SUPFAM" id="SSF53822">
    <property type="entry name" value="Periplasmic binding protein-like I"/>
    <property type="match status" value="1"/>
</dbReference>
<evidence type="ECO:0000313" key="7">
    <source>
        <dbReference type="Proteomes" id="UP000265560"/>
    </source>
</evidence>
<dbReference type="RefSeq" id="WP_119891817.1">
    <property type="nucleotide sequence ID" value="NZ_CP032419.1"/>
</dbReference>
<feature type="chain" id="PRO_5017466234" evidence="4">
    <location>
        <begin position="20"/>
        <end position="343"/>
    </location>
</feature>
<dbReference type="GO" id="GO:0030246">
    <property type="term" value="F:carbohydrate binding"/>
    <property type="evidence" value="ECO:0007669"/>
    <property type="project" value="UniProtKB-ARBA"/>
</dbReference>
<comment type="subcellular location">
    <subcellularLocation>
        <location evidence="1">Cell envelope</location>
    </subcellularLocation>
</comment>
<accession>A0A385YXB5</accession>
<keyword evidence="3 4" id="KW-0732">Signal</keyword>
<dbReference type="PANTHER" id="PTHR46847:SF1">
    <property type="entry name" value="D-ALLOSE-BINDING PERIPLASMIC PROTEIN-RELATED"/>
    <property type="match status" value="1"/>
</dbReference>
<keyword evidence="7" id="KW-1185">Reference proteome</keyword>
<dbReference type="EMBL" id="CP032419">
    <property type="protein sequence ID" value="AYC31184.1"/>
    <property type="molecule type" value="Genomic_DNA"/>
</dbReference>
<evidence type="ECO:0000256" key="1">
    <source>
        <dbReference type="ARBA" id="ARBA00004196"/>
    </source>
</evidence>
<evidence type="ECO:0000256" key="3">
    <source>
        <dbReference type="ARBA" id="ARBA00022729"/>
    </source>
</evidence>
<gene>
    <name evidence="6" type="primary">torT</name>
    <name evidence="6" type="ORF">D3880_01745</name>
</gene>
<dbReference type="AlphaFoldDB" id="A0A385YXB5"/>
<feature type="domain" description="Periplasmic binding protein" evidence="5">
    <location>
        <begin position="52"/>
        <end position="301"/>
    </location>
</feature>
<feature type="signal peptide" evidence="4">
    <location>
        <begin position="1"/>
        <end position="19"/>
    </location>
</feature>
<dbReference type="InterPro" id="IPR025997">
    <property type="entry name" value="SBP_2_dom"/>
</dbReference>
<sequence>MRMLRVLLLLLLTTAPGHATPWYPVAVTADGRPLSYQPLPAASQPWRICALLPQGKDRYWWGVAWGLAEEARRQGVQLGIYEAGGYQYPDMQRAQLTRCIQLAADAYVIGAINTSGLCFDIGQLHKAGVPVIDLVNRLDCPGVTAHARGDFAAMAKAALGYIQQHSAGRPIRVGWLPGPQDAGWVRDAERGLAEALVGSRVTLVAGGYGAPDRATQARLVRELLAREPQLDYLLGNAEAADFAAQLLRASGTRYRTQLVALYANESVLADIEAGLILAAPTDSPVLQARVAIDLAVRALEQRQLPGLVSPPVEMLDRQSLPRFDRSRLLPPDGQWMIRQELPE</sequence>
<name>A0A385YXB5_9PSED</name>
<evidence type="ECO:0000256" key="2">
    <source>
        <dbReference type="ARBA" id="ARBA00007639"/>
    </source>
</evidence>
<dbReference type="KEGG" id="pcav:D3880_01745"/>
<evidence type="ECO:0000259" key="5">
    <source>
        <dbReference type="Pfam" id="PF13407"/>
    </source>
</evidence>
<dbReference type="Pfam" id="PF13407">
    <property type="entry name" value="Peripla_BP_4"/>
    <property type="match status" value="1"/>
</dbReference>
<comment type="similarity">
    <text evidence="2">Belongs to the bacterial solute-binding protein 2 family.</text>
</comment>
<proteinExistence type="inferred from homology"/>
<dbReference type="GO" id="GO:0055085">
    <property type="term" value="P:transmembrane transport"/>
    <property type="evidence" value="ECO:0007669"/>
    <property type="project" value="UniProtKB-ARBA"/>
</dbReference>
<dbReference type="OrthoDB" id="9773673at2"/>
<evidence type="ECO:0000313" key="6">
    <source>
        <dbReference type="EMBL" id="AYC31184.1"/>
    </source>
</evidence>
<protein>
    <submittedName>
        <fullName evidence="6">TMAO reductase system periplasmic protein TorT</fullName>
    </submittedName>
</protein>
<dbReference type="Gene3D" id="3.40.50.2300">
    <property type="match status" value="2"/>
</dbReference>
<organism evidence="6 7">
    <name type="scientific">Pseudomonas cavernae</name>
    <dbReference type="NCBI Taxonomy" id="2320867"/>
    <lineage>
        <taxon>Bacteria</taxon>
        <taxon>Pseudomonadati</taxon>
        <taxon>Pseudomonadota</taxon>
        <taxon>Gammaproteobacteria</taxon>
        <taxon>Pseudomonadales</taxon>
        <taxon>Pseudomonadaceae</taxon>
        <taxon>Pseudomonas</taxon>
    </lineage>
</organism>